<evidence type="ECO:0000256" key="5">
    <source>
        <dbReference type="SAM" id="Coils"/>
    </source>
</evidence>
<evidence type="ECO:0000313" key="10">
    <source>
        <dbReference type="EMBL" id="WMX45604.1"/>
    </source>
</evidence>
<keyword evidence="5" id="KW-0175">Coiled coil</keyword>
<organism evidence="10 11">
    <name type="scientific">Streptomyces roseicoloratus</name>
    <dbReference type="NCBI Taxonomy" id="2508722"/>
    <lineage>
        <taxon>Bacteria</taxon>
        <taxon>Bacillati</taxon>
        <taxon>Actinomycetota</taxon>
        <taxon>Actinomycetes</taxon>
        <taxon>Kitasatosporales</taxon>
        <taxon>Streptomycetaceae</taxon>
        <taxon>Streptomyces</taxon>
    </lineage>
</organism>
<dbReference type="EMBL" id="CP133762">
    <property type="protein sequence ID" value="WMX45604.1"/>
    <property type="molecule type" value="Genomic_DNA"/>
</dbReference>
<name>A0ABY9RV43_9ACTN</name>
<evidence type="ECO:0000256" key="8">
    <source>
        <dbReference type="SAM" id="SignalP"/>
    </source>
</evidence>
<keyword evidence="11" id="KW-1185">Reference proteome</keyword>
<sequence>MKIRRILATAVAAAVTTPVVLLSAAPAFADTKPAAQTQEQKKTVKELQLAVAKAQAALDAAVAHHNELQAAMDAFDEDHPNLVKAVEEAKKAADEAKAAKAAADQKAADAQKALDELPADATEDQKAAAEKDLADAQATAATAKTTAEAKNKDLADANDAYADARIAELRKIGVARKAVEDAKKALDEAKKALEKALAEQPGEPCKEDPNLVTSVTGPKKITAGSSGVFTIRITNKGAVELDEVGGYAEAFSVESPTAKHFRLTWSSANSPKWQPVTLDDGFSSLSALKPGKSFDIKLKVAVDAKAPVGDGVVIVGSAYVNEDGSCGGADEGAYTEFTVTKPAKPGAGTTGGNGNTTQQGGTSTTPVTTGTTGSTTGGKLAATGAGSSTMPIALTGAAAVALGAGAMVVVRRRKAGADA</sequence>
<dbReference type="PROSITE" id="PS50847">
    <property type="entry name" value="GRAM_POS_ANCHORING"/>
    <property type="match status" value="1"/>
</dbReference>
<feature type="coiled-coil region" evidence="5">
    <location>
        <begin position="172"/>
        <end position="199"/>
    </location>
</feature>
<evidence type="ECO:0000256" key="2">
    <source>
        <dbReference type="ARBA" id="ARBA00022525"/>
    </source>
</evidence>
<feature type="compositionally biased region" description="Low complexity" evidence="6">
    <location>
        <begin position="355"/>
        <end position="382"/>
    </location>
</feature>
<evidence type="ECO:0000256" key="3">
    <source>
        <dbReference type="ARBA" id="ARBA00022729"/>
    </source>
</evidence>
<dbReference type="NCBIfam" id="TIGR01167">
    <property type="entry name" value="LPXTG_anchor"/>
    <property type="match status" value="1"/>
</dbReference>
<evidence type="ECO:0000256" key="7">
    <source>
        <dbReference type="SAM" id="Phobius"/>
    </source>
</evidence>
<evidence type="ECO:0000256" key="1">
    <source>
        <dbReference type="ARBA" id="ARBA00022512"/>
    </source>
</evidence>
<keyword evidence="4" id="KW-0572">Peptidoglycan-anchor</keyword>
<evidence type="ECO:0000259" key="9">
    <source>
        <dbReference type="PROSITE" id="PS50847"/>
    </source>
</evidence>
<evidence type="ECO:0000313" key="11">
    <source>
        <dbReference type="Proteomes" id="UP001250858"/>
    </source>
</evidence>
<keyword evidence="7" id="KW-0812">Transmembrane</keyword>
<feature type="signal peptide" evidence="8">
    <location>
        <begin position="1"/>
        <end position="29"/>
    </location>
</feature>
<keyword evidence="2" id="KW-0964">Secreted</keyword>
<proteinExistence type="predicted"/>
<feature type="transmembrane region" description="Helical" evidence="7">
    <location>
        <begin position="390"/>
        <end position="410"/>
    </location>
</feature>
<gene>
    <name evidence="10" type="ORF">RGF97_13115</name>
</gene>
<feature type="domain" description="Gram-positive cocci surface proteins LPxTG" evidence="9">
    <location>
        <begin position="380"/>
        <end position="419"/>
    </location>
</feature>
<keyword evidence="7" id="KW-1133">Transmembrane helix</keyword>
<dbReference type="RefSeq" id="WP_309548568.1">
    <property type="nucleotide sequence ID" value="NZ_CP133762.1"/>
</dbReference>
<evidence type="ECO:0000256" key="4">
    <source>
        <dbReference type="ARBA" id="ARBA00023088"/>
    </source>
</evidence>
<dbReference type="Proteomes" id="UP001250858">
    <property type="component" value="Chromosome"/>
</dbReference>
<feature type="chain" id="PRO_5046055710" evidence="8">
    <location>
        <begin position="30"/>
        <end position="419"/>
    </location>
</feature>
<keyword evidence="3 8" id="KW-0732">Signal</keyword>
<keyword evidence="1" id="KW-0134">Cell wall</keyword>
<dbReference type="InterPro" id="IPR019931">
    <property type="entry name" value="LPXTG_anchor"/>
</dbReference>
<protein>
    <submittedName>
        <fullName evidence="10">LPXTG cell wall anchor domain-containing protein</fullName>
    </submittedName>
</protein>
<keyword evidence="7" id="KW-0472">Membrane</keyword>
<evidence type="ECO:0000256" key="6">
    <source>
        <dbReference type="SAM" id="MobiDB-lite"/>
    </source>
</evidence>
<reference evidence="10 11" key="1">
    <citation type="submission" date="2023-09" db="EMBL/GenBank/DDBJ databases">
        <title>Complete genome of Streptomyces roseicoloratus T14.</title>
        <authorList>
            <person name="Bashizi T."/>
            <person name="Kim M.-J."/>
            <person name="Lee G."/>
            <person name="Tagele S.B."/>
            <person name="Shin J.-H."/>
        </authorList>
    </citation>
    <scope>NUCLEOTIDE SEQUENCE [LARGE SCALE GENOMIC DNA]</scope>
    <source>
        <strain evidence="10 11">T14</strain>
    </source>
</reference>
<feature type="coiled-coil region" evidence="5">
    <location>
        <begin position="82"/>
        <end position="146"/>
    </location>
</feature>
<feature type="region of interest" description="Disordered" evidence="6">
    <location>
        <begin position="344"/>
        <end position="382"/>
    </location>
</feature>
<accession>A0ABY9RV43</accession>